<sequence length="134" mass="14809">MKKGGKKKGSLFSRAASSASRRRLSFHLLVRGTVADALRGRVLVDRVALIRAREPGVEVGLTSDTCRSIVRILVVLKAPVAPALSLASTKVRRRTGRRVEVKLRPLQTSPERSRLECLTQRRMGPGLGRLRRGF</sequence>
<gene>
    <name evidence="1" type="ORF">IE53DRAFT_161833</name>
</gene>
<evidence type="ECO:0000313" key="2">
    <source>
        <dbReference type="Proteomes" id="UP000245626"/>
    </source>
</evidence>
<keyword evidence="2" id="KW-1185">Reference proteome</keyword>
<dbReference type="EMBL" id="KZ820093">
    <property type="protein sequence ID" value="PWN49133.1"/>
    <property type="molecule type" value="Genomic_DNA"/>
</dbReference>
<accession>A0ACD0NTG3</accession>
<name>A0ACD0NTG3_9BASI</name>
<reference evidence="1 2" key="1">
    <citation type="journal article" date="2018" name="Mol. Biol. Evol.">
        <title>Broad Genomic Sampling Reveals a Smut Pathogenic Ancestry of the Fungal Clade Ustilaginomycotina.</title>
        <authorList>
            <person name="Kijpornyongpan T."/>
            <person name="Mondo S.J."/>
            <person name="Barry K."/>
            <person name="Sandor L."/>
            <person name="Lee J."/>
            <person name="Lipzen A."/>
            <person name="Pangilinan J."/>
            <person name="LaButti K."/>
            <person name="Hainaut M."/>
            <person name="Henrissat B."/>
            <person name="Grigoriev I.V."/>
            <person name="Spatafora J.W."/>
            <person name="Aime M.C."/>
        </authorList>
    </citation>
    <scope>NUCLEOTIDE SEQUENCE [LARGE SCALE GENOMIC DNA]</scope>
    <source>
        <strain evidence="1 2">SA 807</strain>
    </source>
</reference>
<evidence type="ECO:0000313" key="1">
    <source>
        <dbReference type="EMBL" id="PWN49133.1"/>
    </source>
</evidence>
<dbReference type="Proteomes" id="UP000245626">
    <property type="component" value="Unassembled WGS sequence"/>
</dbReference>
<proteinExistence type="predicted"/>
<protein>
    <submittedName>
        <fullName evidence="1">Uncharacterized protein</fullName>
    </submittedName>
</protein>
<organism evidence="1 2">
    <name type="scientific">Violaceomyces palustris</name>
    <dbReference type="NCBI Taxonomy" id="1673888"/>
    <lineage>
        <taxon>Eukaryota</taxon>
        <taxon>Fungi</taxon>
        <taxon>Dikarya</taxon>
        <taxon>Basidiomycota</taxon>
        <taxon>Ustilaginomycotina</taxon>
        <taxon>Ustilaginomycetes</taxon>
        <taxon>Violaceomycetales</taxon>
        <taxon>Violaceomycetaceae</taxon>
        <taxon>Violaceomyces</taxon>
    </lineage>
</organism>